<gene>
    <name evidence="10" type="ORF">ACFQ27_08035</name>
</gene>
<comment type="catalytic activity">
    <reaction evidence="1 7">
        <text>Hydrolysis of (1-&gt;4)-beta-linkages between N-acetylmuramic acid and N-acetyl-D-glucosamine residues in a peptidoglycan and between N-acetyl-D-glucosamine residues in chitodextrins.</text>
        <dbReference type="EC" id="3.2.1.17"/>
    </reaction>
</comment>
<keyword evidence="6 7" id="KW-0326">Glycosidase</keyword>
<evidence type="ECO:0000256" key="9">
    <source>
        <dbReference type="SAM" id="Phobius"/>
    </source>
</evidence>
<evidence type="ECO:0000256" key="6">
    <source>
        <dbReference type="ARBA" id="ARBA00023295"/>
    </source>
</evidence>
<organism evidence="10 11">
    <name type="scientific">Phenylobacterium conjunctum</name>
    <dbReference type="NCBI Taxonomy" id="1298959"/>
    <lineage>
        <taxon>Bacteria</taxon>
        <taxon>Pseudomonadati</taxon>
        <taxon>Pseudomonadota</taxon>
        <taxon>Alphaproteobacteria</taxon>
        <taxon>Caulobacterales</taxon>
        <taxon>Caulobacteraceae</taxon>
        <taxon>Phenylobacterium</taxon>
    </lineage>
</organism>
<name>A0ABW3T046_9CAUL</name>
<dbReference type="Proteomes" id="UP001597216">
    <property type="component" value="Unassembled WGS sequence"/>
</dbReference>
<keyword evidence="9" id="KW-0812">Transmembrane</keyword>
<dbReference type="Pfam" id="PF00959">
    <property type="entry name" value="Phage_lysozyme"/>
    <property type="match status" value="1"/>
</dbReference>
<evidence type="ECO:0000313" key="11">
    <source>
        <dbReference type="Proteomes" id="UP001597216"/>
    </source>
</evidence>
<feature type="transmembrane region" description="Helical" evidence="9">
    <location>
        <begin position="403"/>
        <end position="423"/>
    </location>
</feature>
<dbReference type="EC" id="3.2.1.17" evidence="7"/>
<dbReference type="GO" id="GO:0016787">
    <property type="term" value="F:hydrolase activity"/>
    <property type="evidence" value="ECO:0007669"/>
    <property type="project" value="UniProtKB-KW"/>
</dbReference>
<protein>
    <recommendedName>
        <fullName evidence="7">Lysozyme</fullName>
        <ecNumber evidence="7">3.2.1.17</ecNumber>
    </recommendedName>
</protein>
<feature type="region of interest" description="Disordered" evidence="8">
    <location>
        <begin position="232"/>
        <end position="280"/>
    </location>
</feature>
<sequence>MKPRHQISRAAIDLIKRFEGYRKKSARLPDGRWTIGYGHTLTAREGVEVTEQDAEALLMYDLIAVAHSVNEWTFTPLTQNQFDALCAFAFNIGVDNFRRSSVLRRVNEGQLLQAACAMELWRKADFEGERIVIDALVRRRSAEKTLFLTPAHGWVPAPSPILRPNVDMDATGLVPRETPTVVKAPMDGPEAVVVRDTGAAPILPVVPEEEGPSPTQTAAAVVTSRLSTIFREPEAPKAEPQPEPEAAAEPVPVMEPEPAPAPQAAPVFAPAPSPEPETTRSIAPPMLVEVTPAPEPARPAFAPADPPPPPPAPIAMAAGDRAFVLTPPEPEEPAAEPALRLDLPTPANEAGPTLFDPRPAVANDELAQPEPPPAPARRIIIDDTLEFDPDFDSIPPEQPKLSLLPLIALAVTGLAFFAGGLFWAASVPPDVESGLFNPMTVGWMAGIAGIGFFGVAAYLMLGRLGHVEADDGDEEFAG</sequence>
<dbReference type="InterPro" id="IPR002196">
    <property type="entry name" value="Glyco_hydro_24"/>
</dbReference>
<keyword evidence="11" id="KW-1185">Reference proteome</keyword>
<dbReference type="InterPro" id="IPR051018">
    <property type="entry name" value="Bacteriophage_GH24"/>
</dbReference>
<proteinExistence type="inferred from homology"/>
<dbReference type="CDD" id="cd00737">
    <property type="entry name" value="lyz_endolysin_autolysin"/>
    <property type="match status" value="1"/>
</dbReference>
<keyword evidence="5" id="KW-1035">Host cytoplasm</keyword>
<evidence type="ECO:0000256" key="1">
    <source>
        <dbReference type="ARBA" id="ARBA00000632"/>
    </source>
</evidence>
<keyword evidence="3 7" id="KW-0081">Bacteriolytic enzyme</keyword>
<keyword evidence="4 7" id="KW-0378">Hydrolase</keyword>
<accession>A0ABW3T046</accession>
<dbReference type="HAMAP" id="MF_04110">
    <property type="entry name" value="ENDOLYSIN_T4"/>
    <property type="match status" value="1"/>
</dbReference>
<evidence type="ECO:0000256" key="5">
    <source>
        <dbReference type="ARBA" id="ARBA00023200"/>
    </source>
</evidence>
<dbReference type="Gene3D" id="1.10.530.40">
    <property type="match status" value="1"/>
</dbReference>
<comment type="caution">
    <text evidence="10">The sequence shown here is derived from an EMBL/GenBank/DDBJ whole genome shotgun (WGS) entry which is preliminary data.</text>
</comment>
<dbReference type="PANTHER" id="PTHR38107">
    <property type="match status" value="1"/>
</dbReference>
<dbReference type="InterPro" id="IPR023347">
    <property type="entry name" value="Lysozyme_dom_sf"/>
</dbReference>
<dbReference type="InterPro" id="IPR034690">
    <property type="entry name" value="Endolysin_T4_type"/>
</dbReference>
<dbReference type="InterPro" id="IPR033907">
    <property type="entry name" value="Endolysin_autolysin"/>
</dbReference>
<dbReference type="SUPFAM" id="SSF53955">
    <property type="entry name" value="Lysozyme-like"/>
    <property type="match status" value="1"/>
</dbReference>
<keyword evidence="9" id="KW-0472">Membrane</keyword>
<evidence type="ECO:0000256" key="3">
    <source>
        <dbReference type="ARBA" id="ARBA00022638"/>
    </source>
</evidence>
<keyword evidence="2 7" id="KW-0929">Antimicrobial</keyword>
<reference evidence="11" key="1">
    <citation type="journal article" date="2019" name="Int. J. Syst. Evol. Microbiol.">
        <title>The Global Catalogue of Microorganisms (GCM) 10K type strain sequencing project: providing services to taxonomists for standard genome sequencing and annotation.</title>
        <authorList>
            <consortium name="The Broad Institute Genomics Platform"/>
            <consortium name="The Broad Institute Genome Sequencing Center for Infectious Disease"/>
            <person name="Wu L."/>
            <person name="Ma J."/>
        </authorList>
    </citation>
    <scope>NUCLEOTIDE SEQUENCE [LARGE SCALE GENOMIC DNA]</scope>
    <source>
        <strain evidence="11">CCUG 55074</strain>
    </source>
</reference>
<dbReference type="PANTHER" id="PTHR38107:SF3">
    <property type="entry name" value="LYSOZYME RRRD-RELATED"/>
    <property type="match status" value="1"/>
</dbReference>
<evidence type="ECO:0000256" key="2">
    <source>
        <dbReference type="ARBA" id="ARBA00022529"/>
    </source>
</evidence>
<feature type="compositionally biased region" description="Pro residues" evidence="8">
    <location>
        <begin position="253"/>
        <end position="275"/>
    </location>
</feature>
<evidence type="ECO:0000256" key="8">
    <source>
        <dbReference type="SAM" id="MobiDB-lite"/>
    </source>
</evidence>
<dbReference type="EMBL" id="JBHTLQ010000013">
    <property type="protein sequence ID" value="MFD1190524.1"/>
    <property type="molecule type" value="Genomic_DNA"/>
</dbReference>
<evidence type="ECO:0000256" key="7">
    <source>
        <dbReference type="RuleBase" id="RU003788"/>
    </source>
</evidence>
<comment type="similarity">
    <text evidence="7">Belongs to the glycosyl hydrolase 24 family.</text>
</comment>
<evidence type="ECO:0000256" key="4">
    <source>
        <dbReference type="ARBA" id="ARBA00022801"/>
    </source>
</evidence>
<keyword evidence="9" id="KW-1133">Transmembrane helix</keyword>
<feature type="transmembrane region" description="Helical" evidence="9">
    <location>
        <begin position="443"/>
        <end position="461"/>
    </location>
</feature>
<evidence type="ECO:0000313" key="10">
    <source>
        <dbReference type="EMBL" id="MFD1190524.1"/>
    </source>
</evidence>
<dbReference type="InterPro" id="IPR023346">
    <property type="entry name" value="Lysozyme-like_dom_sf"/>
</dbReference>
<dbReference type="RefSeq" id="WP_374347420.1">
    <property type="nucleotide sequence ID" value="NZ_JBHTLQ010000013.1"/>
</dbReference>